<name>A0A1R1PTZ5_ZANCU</name>
<accession>A0A1R1PTZ5</accession>
<keyword evidence="3 6" id="KW-0479">Metal-binding</keyword>
<dbReference type="EMBL" id="LSSK01000204">
    <property type="protein sequence ID" value="OMH84389.1"/>
    <property type="molecule type" value="Genomic_DNA"/>
</dbReference>
<evidence type="ECO:0000256" key="1">
    <source>
        <dbReference type="ARBA" id="ARBA00001936"/>
    </source>
</evidence>
<keyword evidence="8" id="KW-0031">Aminopeptidase</keyword>
<dbReference type="PANTHER" id="PTHR43226">
    <property type="entry name" value="XAA-PRO AMINOPEPTIDASE 3"/>
    <property type="match status" value="1"/>
</dbReference>
<dbReference type="GO" id="GO:0070006">
    <property type="term" value="F:metalloaminopeptidase activity"/>
    <property type="evidence" value="ECO:0007669"/>
    <property type="project" value="InterPro"/>
</dbReference>
<keyword evidence="8" id="KW-0645">Protease</keyword>
<dbReference type="InterPro" id="IPR029149">
    <property type="entry name" value="Creatin/AminoP/Spt16_N"/>
</dbReference>
<dbReference type="Gene3D" id="3.40.350.10">
    <property type="entry name" value="Creatinase/prolidase N-terminal domain"/>
    <property type="match status" value="1"/>
</dbReference>
<dbReference type="InterPro" id="IPR001131">
    <property type="entry name" value="Peptidase_M24B_aminopep-P_CS"/>
</dbReference>
<dbReference type="SUPFAM" id="SSF55920">
    <property type="entry name" value="Creatinase/aminopeptidase"/>
    <property type="match status" value="1"/>
</dbReference>
<comment type="cofactor">
    <cofactor evidence="1">
        <name>Mn(2+)</name>
        <dbReference type="ChEBI" id="CHEBI:29035"/>
    </cofactor>
</comment>
<protein>
    <submittedName>
        <fullName evidence="8">Putative Xaa-Pro aminopeptidase PEPP</fullName>
    </submittedName>
</protein>
<keyword evidence="5" id="KW-0464">Manganese</keyword>
<organism evidence="8 9">
    <name type="scientific">Zancudomyces culisetae</name>
    <name type="common">Gut fungus</name>
    <name type="synonym">Smittium culisetae</name>
    <dbReference type="NCBI Taxonomy" id="1213189"/>
    <lineage>
        <taxon>Eukaryota</taxon>
        <taxon>Fungi</taxon>
        <taxon>Fungi incertae sedis</taxon>
        <taxon>Zoopagomycota</taxon>
        <taxon>Kickxellomycotina</taxon>
        <taxon>Harpellomycetes</taxon>
        <taxon>Harpellales</taxon>
        <taxon>Legeriomycetaceae</taxon>
        <taxon>Zancudomyces</taxon>
    </lineage>
</organism>
<dbReference type="CDD" id="cd01087">
    <property type="entry name" value="Prolidase"/>
    <property type="match status" value="1"/>
</dbReference>
<dbReference type="AlphaFoldDB" id="A0A1R1PTZ5"/>
<keyword evidence="4" id="KW-0378">Hydrolase</keyword>
<dbReference type="Proteomes" id="UP000188320">
    <property type="component" value="Unassembled WGS sequence"/>
</dbReference>
<evidence type="ECO:0000313" key="8">
    <source>
        <dbReference type="EMBL" id="OMH84389.1"/>
    </source>
</evidence>
<feature type="domain" description="Aminopeptidase P N-terminal" evidence="7">
    <location>
        <begin position="14"/>
        <end position="142"/>
    </location>
</feature>
<evidence type="ECO:0000256" key="5">
    <source>
        <dbReference type="ARBA" id="ARBA00023211"/>
    </source>
</evidence>
<dbReference type="GO" id="GO:0006508">
    <property type="term" value="P:proteolysis"/>
    <property type="evidence" value="ECO:0007669"/>
    <property type="project" value="TreeGrafter"/>
</dbReference>
<reference evidence="9" key="1">
    <citation type="submission" date="2017-01" db="EMBL/GenBank/DDBJ databases">
        <authorList>
            <person name="Wang Y."/>
            <person name="White M."/>
            <person name="Kvist S."/>
            <person name="Moncalvo J.-M."/>
        </authorList>
    </citation>
    <scope>NUCLEOTIDE SEQUENCE [LARGE SCALE GENOMIC DNA]</scope>
    <source>
        <strain evidence="9">COL-18-3</strain>
    </source>
</reference>
<dbReference type="InterPro" id="IPR000994">
    <property type="entry name" value="Pept_M24"/>
</dbReference>
<dbReference type="SUPFAM" id="SSF53092">
    <property type="entry name" value="Creatinase/prolidase N-terminal domain"/>
    <property type="match status" value="1"/>
</dbReference>
<dbReference type="InterPro" id="IPR007865">
    <property type="entry name" value="Aminopep_P_N"/>
</dbReference>
<keyword evidence="9" id="KW-1185">Reference proteome</keyword>
<dbReference type="InterPro" id="IPR052433">
    <property type="entry name" value="X-Pro_dipept-like"/>
</dbReference>
<proteinExistence type="inferred from homology"/>
<evidence type="ECO:0000259" key="7">
    <source>
        <dbReference type="SMART" id="SM01011"/>
    </source>
</evidence>
<dbReference type="OrthoDB" id="10261878at2759"/>
<dbReference type="PROSITE" id="PS00491">
    <property type="entry name" value="PROLINE_PEPTIDASE"/>
    <property type="match status" value="1"/>
</dbReference>
<comment type="caution">
    <text evidence="8">The sequence shown here is derived from an EMBL/GenBank/DDBJ whole genome shotgun (WGS) entry which is preliminary data.</text>
</comment>
<dbReference type="SMART" id="SM01011">
    <property type="entry name" value="AMP_N"/>
    <property type="match status" value="1"/>
</dbReference>
<dbReference type="GO" id="GO:0030145">
    <property type="term" value="F:manganese ion binding"/>
    <property type="evidence" value="ECO:0007669"/>
    <property type="project" value="InterPro"/>
</dbReference>
<comment type="similarity">
    <text evidence="2 6">Belongs to the peptidase M24B family.</text>
</comment>
<evidence type="ECO:0000256" key="3">
    <source>
        <dbReference type="ARBA" id="ARBA00022723"/>
    </source>
</evidence>
<evidence type="ECO:0000256" key="2">
    <source>
        <dbReference type="ARBA" id="ARBA00008766"/>
    </source>
</evidence>
<dbReference type="Pfam" id="PF05195">
    <property type="entry name" value="AMP_N"/>
    <property type="match status" value="1"/>
</dbReference>
<dbReference type="InterPro" id="IPR036005">
    <property type="entry name" value="Creatinase/aminopeptidase-like"/>
</dbReference>
<evidence type="ECO:0000256" key="4">
    <source>
        <dbReference type="ARBA" id="ARBA00022801"/>
    </source>
</evidence>
<dbReference type="Gene3D" id="3.90.230.10">
    <property type="entry name" value="Creatinase/methionine aminopeptidase superfamily"/>
    <property type="match status" value="1"/>
</dbReference>
<gene>
    <name evidence="8" type="ORF">AX774_g2085</name>
</gene>
<sequence>MLELPTEQRAGPVFSAAQHCLNVAKRLTDQSAAFFVQGFGEKCHPDSDGAYSFIQDSNMLYVSGVNQQDFALFYDISSQTPILLTAYVSPDDEVWIGKRPTFDDLKKKYGFERVAFFDAIPQLVKELGVKKVYRVGYQSDALLKGLDVEIDSDELLDAIHEARVYKDSGEIELLKRASDVSSIAHEKIMKEVKVGQAEYNACGKFVGKLLEEGCQCEAYTSIFAKGRNAATLHYIDNNQIMDDESELILVDAAGRYNGYNADITRTWPIGPKFAPKAREIYQIVLDMQMACLENIRPHVQWEDIHRISTRIGAQGLLDIGVLKGNLEDILASHVFGYFMPHGVGHFLGIDVHDCAGYPKGVERINEPGIRYLRVRRELLEGMVLTVEPGIYFVDDLINDLKKSPVLSSFVDFDRVQEYRCVGGVRIEDNIVVTSNGHLNLTTCPKTVEDIEKLRAMAY</sequence>
<dbReference type="PANTHER" id="PTHR43226:SF1">
    <property type="entry name" value="XAA-PRO DIPEPTIDASE"/>
    <property type="match status" value="1"/>
</dbReference>
<evidence type="ECO:0000313" key="9">
    <source>
        <dbReference type="Proteomes" id="UP000188320"/>
    </source>
</evidence>
<evidence type="ECO:0000256" key="6">
    <source>
        <dbReference type="RuleBase" id="RU000590"/>
    </source>
</evidence>
<dbReference type="Pfam" id="PF00557">
    <property type="entry name" value="Peptidase_M24"/>
    <property type="match status" value="1"/>
</dbReference>